<name>A0A9Q8UWD4_PASFU</name>
<dbReference type="OrthoDB" id="3621409at2759"/>
<protein>
    <submittedName>
        <fullName evidence="1">Uncharacterized protein</fullName>
    </submittedName>
</protein>
<accession>A0A9Q8UWD4</accession>
<reference evidence="1" key="1">
    <citation type="submission" date="2021-12" db="EMBL/GenBank/DDBJ databases">
        <authorList>
            <person name="Zaccaron A."/>
            <person name="Stergiopoulos I."/>
        </authorList>
    </citation>
    <scope>NUCLEOTIDE SEQUENCE</scope>
    <source>
        <strain evidence="1">Race5_Kim</strain>
    </source>
</reference>
<sequence>MCYANLLTWMKCGHFRVIQQMCPDAQNRQPASLCLSAHEPVATDIDTAHGCCPDTSKHPGEPDRSEWVNSLGIERTSGRGWIPYHSHGQDSVLMAQDQMVPRLSL</sequence>
<gene>
    <name evidence="1" type="ORF">CLAFUR5_14444</name>
</gene>
<evidence type="ECO:0000313" key="2">
    <source>
        <dbReference type="Proteomes" id="UP000756132"/>
    </source>
</evidence>
<reference evidence="1" key="2">
    <citation type="journal article" date="2022" name="Microb. Genom.">
        <title>A chromosome-scale genome assembly of the tomato pathogen Cladosporium fulvum reveals a compartmentalized genome architecture and the presence of a dispensable chromosome.</title>
        <authorList>
            <person name="Zaccaron A.Z."/>
            <person name="Chen L.H."/>
            <person name="Samaras A."/>
            <person name="Stergiopoulos I."/>
        </authorList>
    </citation>
    <scope>NUCLEOTIDE SEQUENCE</scope>
    <source>
        <strain evidence="1">Race5_Kim</strain>
    </source>
</reference>
<proteinExistence type="predicted"/>
<dbReference type="RefSeq" id="XP_047769259.1">
    <property type="nucleotide sequence ID" value="XM_047913592.1"/>
</dbReference>
<dbReference type="AlphaFoldDB" id="A0A9Q8UWD4"/>
<keyword evidence="2" id="KW-1185">Reference proteome</keyword>
<dbReference type="EMBL" id="CP090175">
    <property type="protein sequence ID" value="UJO24893.1"/>
    <property type="molecule type" value="Genomic_DNA"/>
</dbReference>
<evidence type="ECO:0000313" key="1">
    <source>
        <dbReference type="EMBL" id="UJO24893.1"/>
    </source>
</evidence>
<dbReference type="KEGG" id="ffu:CLAFUR5_14444"/>
<dbReference type="GeneID" id="71994322"/>
<dbReference type="Proteomes" id="UP000756132">
    <property type="component" value="Chromosome 13"/>
</dbReference>
<organism evidence="1 2">
    <name type="scientific">Passalora fulva</name>
    <name type="common">Tomato leaf mold</name>
    <name type="synonym">Cladosporium fulvum</name>
    <dbReference type="NCBI Taxonomy" id="5499"/>
    <lineage>
        <taxon>Eukaryota</taxon>
        <taxon>Fungi</taxon>
        <taxon>Dikarya</taxon>
        <taxon>Ascomycota</taxon>
        <taxon>Pezizomycotina</taxon>
        <taxon>Dothideomycetes</taxon>
        <taxon>Dothideomycetidae</taxon>
        <taxon>Mycosphaerellales</taxon>
        <taxon>Mycosphaerellaceae</taxon>
        <taxon>Fulvia</taxon>
    </lineage>
</organism>